<protein>
    <recommendedName>
        <fullName evidence="5">Tfp pilus assembly protein PilO</fullName>
    </recommendedName>
</protein>
<keyword evidence="2" id="KW-0472">Membrane</keyword>
<gene>
    <name evidence="3" type="ORF">SAMN05192560_2192</name>
</gene>
<feature type="coiled-coil region" evidence="1">
    <location>
        <begin position="36"/>
        <end position="63"/>
    </location>
</feature>
<dbReference type="AlphaFoldDB" id="A0A239AZ79"/>
<dbReference type="RefSeq" id="WP_089376254.1">
    <property type="nucleotide sequence ID" value="NZ_FZOA01000010.1"/>
</dbReference>
<accession>A0A239AZ79</accession>
<name>A0A239AZ79_9PROT</name>
<reference evidence="4" key="1">
    <citation type="submission" date="2017-06" db="EMBL/GenBank/DDBJ databases">
        <authorList>
            <person name="Varghese N."/>
            <person name="Submissions S."/>
        </authorList>
    </citation>
    <scope>NUCLEOTIDE SEQUENCE [LARGE SCALE GENOMIC DNA]</scope>
    <source>
        <strain evidence="4">Ca-68</strain>
    </source>
</reference>
<keyword evidence="4" id="KW-1185">Reference proteome</keyword>
<dbReference type="EMBL" id="FZOA01000010">
    <property type="protein sequence ID" value="SNS00681.1"/>
    <property type="molecule type" value="Genomic_DNA"/>
</dbReference>
<dbReference type="Proteomes" id="UP000198305">
    <property type="component" value="Unassembled WGS sequence"/>
</dbReference>
<proteinExistence type="predicted"/>
<evidence type="ECO:0000256" key="2">
    <source>
        <dbReference type="SAM" id="Phobius"/>
    </source>
</evidence>
<evidence type="ECO:0000313" key="3">
    <source>
        <dbReference type="EMBL" id="SNS00681.1"/>
    </source>
</evidence>
<keyword evidence="1" id="KW-0175">Coiled coil</keyword>
<sequence length="204" mass="23201">MTKLTPATRRLLLPMIILIIVMMSVLALLAYVWSCREMVRQERQQQEARLKQAQLRLKSSGQEREDITRYLPVYQQLIQQGFIGEERRMAWVDALRDIQQTHQLFDIQYSIGPQASYSPAFIANIAPFHLYRSTMKLEVPLLHEGDLLVLLESLPTAATAPFLLRECTIVRISGGVSDTLAPTANAICEMDWLTLREISAGKTS</sequence>
<evidence type="ECO:0000313" key="4">
    <source>
        <dbReference type="Proteomes" id="UP000198305"/>
    </source>
</evidence>
<keyword evidence="2" id="KW-0812">Transmembrane</keyword>
<organism evidence="3 4">
    <name type="scientific">Methylobacillus rhizosphaerae</name>
    <dbReference type="NCBI Taxonomy" id="551994"/>
    <lineage>
        <taxon>Bacteria</taxon>
        <taxon>Pseudomonadati</taxon>
        <taxon>Pseudomonadota</taxon>
        <taxon>Betaproteobacteria</taxon>
        <taxon>Nitrosomonadales</taxon>
        <taxon>Methylophilaceae</taxon>
        <taxon>Methylobacillus</taxon>
    </lineage>
</organism>
<evidence type="ECO:0008006" key="5">
    <source>
        <dbReference type="Google" id="ProtNLM"/>
    </source>
</evidence>
<dbReference type="OrthoDB" id="8527869at2"/>
<keyword evidence="2" id="KW-1133">Transmembrane helix</keyword>
<evidence type="ECO:0000256" key="1">
    <source>
        <dbReference type="SAM" id="Coils"/>
    </source>
</evidence>
<feature type="transmembrane region" description="Helical" evidence="2">
    <location>
        <begin position="12"/>
        <end position="33"/>
    </location>
</feature>